<evidence type="ECO:0000313" key="2">
    <source>
        <dbReference type="EMBL" id="OJT11878.1"/>
    </source>
</evidence>
<feature type="region of interest" description="Disordered" evidence="1">
    <location>
        <begin position="23"/>
        <end position="60"/>
    </location>
</feature>
<protein>
    <submittedName>
        <fullName evidence="2">Uncharacterized protein</fullName>
    </submittedName>
</protein>
<evidence type="ECO:0000313" key="3">
    <source>
        <dbReference type="Proteomes" id="UP000184267"/>
    </source>
</evidence>
<reference evidence="2 3" key="1">
    <citation type="submission" date="2016-10" db="EMBL/GenBank/DDBJ databases">
        <title>Genome sequence of the basidiomycete white-rot fungus Trametes pubescens.</title>
        <authorList>
            <person name="Makela M.R."/>
            <person name="Granchi Z."/>
            <person name="Peng M."/>
            <person name="De Vries R.P."/>
            <person name="Grigoriev I."/>
            <person name="Riley R."/>
            <person name="Hilden K."/>
        </authorList>
    </citation>
    <scope>NUCLEOTIDE SEQUENCE [LARGE SCALE GENOMIC DNA]</scope>
    <source>
        <strain evidence="2 3">FBCC735</strain>
    </source>
</reference>
<name>A0A1M2VWC4_TRAPU</name>
<keyword evidence="3" id="KW-1185">Reference proteome</keyword>
<sequence>TRGIWAATGARGRRDFELGAQEMEDGGKKGELADTAKGKFSRGSRLQMPPKPRNWGTVGT</sequence>
<gene>
    <name evidence="2" type="ORF">TRAPUB_11575</name>
</gene>
<feature type="compositionally biased region" description="Basic and acidic residues" evidence="1">
    <location>
        <begin position="25"/>
        <end position="37"/>
    </location>
</feature>
<accession>A0A1M2VWC4</accession>
<organism evidence="2 3">
    <name type="scientific">Trametes pubescens</name>
    <name type="common">White-rot fungus</name>
    <dbReference type="NCBI Taxonomy" id="154538"/>
    <lineage>
        <taxon>Eukaryota</taxon>
        <taxon>Fungi</taxon>
        <taxon>Dikarya</taxon>
        <taxon>Basidiomycota</taxon>
        <taxon>Agaricomycotina</taxon>
        <taxon>Agaricomycetes</taxon>
        <taxon>Polyporales</taxon>
        <taxon>Polyporaceae</taxon>
        <taxon>Trametes</taxon>
    </lineage>
</organism>
<comment type="caution">
    <text evidence="2">The sequence shown here is derived from an EMBL/GenBank/DDBJ whole genome shotgun (WGS) entry which is preliminary data.</text>
</comment>
<dbReference type="Proteomes" id="UP000184267">
    <property type="component" value="Unassembled WGS sequence"/>
</dbReference>
<dbReference type="EMBL" id="MNAD01000559">
    <property type="protein sequence ID" value="OJT11878.1"/>
    <property type="molecule type" value="Genomic_DNA"/>
</dbReference>
<proteinExistence type="predicted"/>
<dbReference type="AlphaFoldDB" id="A0A1M2VWC4"/>
<evidence type="ECO:0000256" key="1">
    <source>
        <dbReference type="SAM" id="MobiDB-lite"/>
    </source>
</evidence>
<feature type="non-terminal residue" evidence="2">
    <location>
        <position position="1"/>
    </location>
</feature>